<dbReference type="NCBIfam" id="NF038324">
    <property type="entry name" value="DrmB_fam"/>
    <property type="match status" value="1"/>
</dbReference>
<name>A0A1G7AZC5_9ACTN</name>
<gene>
    <name evidence="3" type="ORF">SAMN05216270_11539</name>
</gene>
<sequence length="689" mass="77210">MGGAATAERGIGMTDPQSRFAQVPEDRTLDPLGDADVERSAGRKRNYAKVGSGRPSSLLYTYGPGAVMDLPHFTVMPSGLDDWNRIWARRDGDPLVIEAPQLRKAVSVLLRSPRIELRPFPWQAVAFTGSEEGKDLGVPARVFPQWLRCTGCDNLGLISQFSYVNVKRHRPDQARFYHEKCYGRHNRPRSRPSAQTAVPARYLLACKDGHLDEFPYDWWIHRGDSCPSGIEHPQLRMTDRTAGKGAAATIACTQCDKRRPMSEAQGEAGAEKLPRCRGRHPHLGTFERGGCGVQPKLMLIGASNLWFGATQSVIVMPQTEADRADSLAMRMWSAQGEDLAELRGNPKLIRMILKTHIDLEEVDDQTLLAAVEEALAPAVPEEEQEKRRGEWDPVDLLVPEWEYLLKADPLGPGHDDVRSGLTLSERSWNREWLGGSLGRVLAVESLRKVNALLGFTRIDDMDRVADLEERLVPLTREHPDWTVATEDRGEGIFLQFDESRVSKWETKVEDSQLWKAHLASHDQNFRNRFSETAKKVEPSSRMKPPRYWLLHTFAHILIRECSLTCGYSAASLSERLYAWPKSEGRAASAGLVVLTTASDSDGTLGGLVQLSEPNRLRKIIEHGLYRAKRCSSDPLCASRTPKPPEDFLHGAACHCCVMASETSCERANRFLDRRFLIPLPGHEQLAFFN</sequence>
<evidence type="ECO:0000256" key="1">
    <source>
        <dbReference type="SAM" id="MobiDB-lite"/>
    </source>
</evidence>
<dbReference type="Pfam" id="PF09369">
    <property type="entry name" value="MZB"/>
    <property type="match status" value="1"/>
</dbReference>
<organism evidence="3 4">
    <name type="scientific">Glycomyces harbinensis</name>
    <dbReference type="NCBI Taxonomy" id="58114"/>
    <lineage>
        <taxon>Bacteria</taxon>
        <taxon>Bacillati</taxon>
        <taxon>Actinomycetota</taxon>
        <taxon>Actinomycetes</taxon>
        <taxon>Glycomycetales</taxon>
        <taxon>Glycomycetaceae</taxon>
        <taxon>Glycomyces</taxon>
    </lineage>
</organism>
<dbReference type="InterPro" id="IPR018973">
    <property type="entry name" value="MZB"/>
</dbReference>
<evidence type="ECO:0000313" key="3">
    <source>
        <dbReference type="EMBL" id="SDE20238.1"/>
    </source>
</evidence>
<feature type="domain" description="MrfA-like Zn-binding" evidence="2">
    <location>
        <begin position="553"/>
        <end position="657"/>
    </location>
</feature>
<dbReference type="Proteomes" id="UP000198949">
    <property type="component" value="Unassembled WGS sequence"/>
</dbReference>
<feature type="region of interest" description="Disordered" evidence="1">
    <location>
        <begin position="1"/>
        <end position="52"/>
    </location>
</feature>
<dbReference type="EMBL" id="FNAD01000015">
    <property type="protein sequence ID" value="SDE20238.1"/>
    <property type="molecule type" value="Genomic_DNA"/>
</dbReference>
<dbReference type="STRING" id="58114.SAMN05216270_11539"/>
<accession>A0A1G7AZC5</accession>
<evidence type="ECO:0000313" key="4">
    <source>
        <dbReference type="Proteomes" id="UP000198949"/>
    </source>
</evidence>
<proteinExistence type="predicted"/>
<protein>
    <recommendedName>
        <fullName evidence="2">MrfA-like Zn-binding domain-containing protein</fullName>
    </recommendedName>
</protein>
<reference evidence="4" key="1">
    <citation type="submission" date="2016-10" db="EMBL/GenBank/DDBJ databases">
        <authorList>
            <person name="Varghese N."/>
            <person name="Submissions S."/>
        </authorList>
    </citation>
    <scope>NUCLEOTIDE SEQUENCE [LARGE SCALE GENOMIC DNA]</scope>
    <source>
        <strain evidence="4">CGMCC 4.3516</strain>
    </source>
</reference>
<dbReference type="AlphaFoldDB" id="A0A1G7AZC5"/>
<evidence type="ECO:0000259" key="2">
    <source>
        <dbReference type="Pfam" id="PF09369"/>
    </source>
</evidence>
<dbReference type="InterPro" id="IPR047721">
    <property type="entry name" value="DrmB"/>
</dbReference>
<keyword evidence="4" id="KW-1185">Reference proteome</keyword>